<dbReference type="EMBL" id="CAJQZC010000013">
    <property type="protein sequence ID" value="CAG4922204.1"/>
    <property type="molecule type" value="Genomic_DNA"/>
</dbReference>
<dbReference type="InterPro" id="IPR032710">
    <property type="entry name" value="NTF2-like_dom_sf"/>
</dbReference>
<accession>A0A9N8S260</accession>
<comment type="caution">
    <text evidence="3">The sequence shown here is derived from an EMBL/GenBank/DDBJ whole genome shotgun (WGS) entry which is preliminary data.</text>
</comment>
<proteinExistence type="predicted"/>
<reference evidence="3" key="1">
    <citation type="submission" date="2021-04" db="EMBL/GenBank/DDBJ databases">
        <authorList>
            <person name="Vanwijnsberghe S."/>
        </authorList>
    </citation>
    <scope>NUCLEOTIDE SEQUENCE</scope>
    <source>
        <strain evidence="3">LMG 31841</strain>
    </source>
</reference>
<dbReference type="PANTHER" id="PTHR38436:SF1">
    <property type="entry name" value="ESTER CYCLASE"/>
    <property type="match status" value="1"/>
</dbReference>
<dbReference type="AlphaFoldDB" id="A0A9N8S260"/>
<dbReference type="Proteomes" id="UP000789704">
    <property type="component" value="Unassembled WGS sequence"/>
</dbReference>
<dbReference type="Gene3D" id="3.10.450.50">
    <property type="match status" value="1"/>
</dbReference>
<sequence length="166" mass="18420">MTSNRLTSCAAALAVSFWLTMPAPSRAQTQPPAAAAAAVAMKQQEQNRRIVLAFQEQFFNQHDLSAADRYVAENYVQHNPTVPDGRKALVDVFTKVFERNPAARSEIVRSAVDGDLVYVHIHSTLNPSDRGRAIVNIYRVTGGRITEHWDVIQPVPEQSANSNTMF</sequence>
<feature type="chain" id="PRO_5040354269" description="SnoaL-like domain-containing protein" evidence="1">
    <location>
        <begin position="28"/>
        <end position="166"/>
    </location>
</feature>
<name>A0A9N8S260_9BURK</name>
<protein>
    <recommendedName>
        <fullName evidence="2">SnoaL-like domain-containing protein</fullName>
    </recommendedName>
</protein>
<dbReference type="Pfam" id="PF12680">
    <property type="entry name" value="SnoaL_2"/>
    <property type="match status" value="1"/>
</dbReference>
<feature type="domain" description="SnoaL-like" evidence="2">
    <location>
        <begin position="54"/>
        <end position="148"/>
    </location>
</feature>
<evidence type="ECO:0000313" key="3">
    <source>
        <dbReference type="EMBL" id="CAG4922204.1"/>
    </source>
</evidence>
<dbReference type="GO" id="GO:0030638">
    <property type="term" value="P:polyketide metabolic process"/>
    <property type="evidence" value="ECO:0007669"/>
    <property type="project" value="InterPro"/>
</dbReference>
<keyword evidence="4" id="KW-1185">Reference proteome</keyword>
<dbReference type="InterPro" id="IPR037401">
    <property type="entry name" value="SnoaL-like"/>
</dbReference>
<dbReference type="InterPro" id="IPR009959">
    <property type="entry name" value="Cyclase_SnoaL-like"/>
</dbReference>
<organism evidence="3 4">
    <name type="scientific">Paraburkholderia saeva</name>
    <dbReference type="NCBI Taxonomy" id="2777537"/>
    <lineage>
        <taxon>Bacteria</taxon>
        <taxon>Pseudomonadati</taxon>
        <taxon>Pseudomonadota</taxon>
        <taxon>Betaproteobacteria</taxon>
        <taxon>Burkholderiales</taxon>
        <taxon>Burkholderiaceae</taxon>
        <taxon>Paraburkholderia</taxon>
    </lineage>
</organism>
<dbReference type="PANTHER" id="PTHR38436">
    <property type="entry name" value="POLYKETIDE CYCLASE SNOAL-LIKE DOMAIN"/>
    <property type="match status" value="1"/>
</dbReference>
<evidence type="ECO:0000313" key="4">
    <source>
        <dbReference type="Proteomes" id="UP000789704"/>
    </source>
</evidence>
<gene>
    <name evidence="3" type="ORF">LMG31841_05165</name>
</gene>
<dbReference type="SUPFAM" id="SSF54427">
    <property type="entry name" value="NTF2-like"/>
    <property type="match status" value="1"/>
</dbReference>
<feature type="signal peptide" evidence="1">
    <location>
        <begin position="1"/>
        <end position="27"/>
    </location>
</feature>
<dbReference type="RefSeq" id="WP_228883033.1">
    <property type="nucleotide sequence ID" value="NZ_CAJQZC010000013.1"/>
</dbReference>
<evidence type="ECO:0000259" key="2">
    <source>
        <dbReference type="Pfam" id="PF12680"/>
    </source>
</evidence>
<evidence type="ECO:0000256" key="1">
    <source>
        <dbReference type="SAM" id="SignalP"/>
    </source>
</evidence>
<keyword evidence="1" id="KW-0732">Signal</keyword>